<evidence type="ECO:0000256" key="1">
    <source>
        <dbReference type="SAM" id="Phobius"/>
    </source>
</evidence>
<name>A0A6G8Q6W7_9ACTN</name>
<keyword evidence="3" id="KW-1185">Reference proteome</keyword>
<feature type="transmembrane region" description="Helical" evidence="1">
    <location>
        <begin position="158"/>
        <end position="176"/>
    </location>
</feature>
<proteinExistence type="predicted"/>
<keyword evidence="1" id="KW-0472">Membrane</keyword>
<dbReference type="AlphaFoldDB" id="A0A6G8Q6W7"/>
<evidence type="ECO:0008006" key="4">
    <source>
        <dbReference type="Google" id="ProtNLM"/>
    </source>
</evidence>
<dbReference type="EMBL" id="CP045119">
    <property type="protein sequence ID" value="QIN82193.1"/>
    <property type="molecule type" value="Genomic_DNA"/>
</dbReference>
<accession>A0A6G8Q6W7</accession>
<feature type="transmembrane region" description="Helical" evidence="1">
    <location>
        <begin position="79"/>
        <end position="96"/>
    </location>
</feature>
<dbReference type="RefSeq" id="WP_166174300.1">
    <property type="nucleotide sequence ID" value="NZ_CP045119.1"/>
</dbReference>
<evidence type="ECO:0000313" key="3">
    <source>
        <dbReference type="Proteomes" id="UP000501452"/>
    </source>
</evidence>
<keyword evidence="1" id="KW-0812">Transmembrane</keyword>
<feature type="transmembrane region" description="Helical" evidence="1">
    <location>
        <begin position="108"/>
        <end position="127"/>
    </location>
</feature>
<keyword evidence="1" id="KW-1133">Transmembrane helix</keyword>
<reference evidence="2 3" key="1">
    <citation type="submission" date="2019-10" db="EMBL/GenBank/DDBJ databases">
        <title>Rubrobacter sp nov SCSIO 52090 isolated from a deep-sea sediment in the South China Sea.</title>
        <authorList>
            <person name="Chen R.W."/>
        </authorList>
    </citation>
    <scope>NUCLEOTIDE SEQUENCE [LARGE SCALE GENOMIC DNA]</scope>
    <source>
        <strain evidence="2 3">SCSIO 52909</strain>
    </source>
</reference>
<sequence length="186" mass="20617">METYSHAFFTWALAKHGIKAGRAAGIAGALGASFPDLPSFAGTAYYIGPAYLRDGWSSMDTEEVLQAIYFTGPFGGTGSILHSAVPVVALLVLYRISGLVRLDQHRILLWFLLGWLGHTLADFLTHVDDVRPLFWPLSSWTWASPISYYNSAYYGREFFLANHGLMLLTMLALLVSRLRRRAGKAS</sequence>
<organism evidence="2 3">
    <name type="scientific">Rubrobacter tropicus</name>
    <dbReference type="NCBI Taxonomy" id="2653851"/>
    <lineage>
        <taxon>Bacteria</taxon>
        <taxon>Bacillati</taxon>
        <taxon>Actinomycetota</taxon>
        <taxon>Rubrobacteria</taxon>
        <taxon>Rubrobacterales</taxon>
        <taxon>Rubrobacteraceae</taxon>
        <taxon>Rubrobacter</taxon>
    </lineage>
</organism>
<evidence type="ECO:0000313" key="2">
    <source>
        <dbReference type="EMBL" id="QIN82193.1"/>
    </source>
</evidence>
<dbReference type="Proteomes" id="UP000501452">
    <property type="component" value="Chromosome"/>
</dbReference>
<protein>
    <recommendedName>
        <fullName evidence="4">Membrane-bound metal-dependent hydrolase</fullName>
    </recommendedName>
</protein>
<gene>
    <name evidence="2" type="ORF">GBA63_05685</name>
</gene>
<dbReference type="KEGG" id="rub:GBA63_05685"/>